<sequence length="73" mass="7987">MTLAISPASISSAADEFERKADDFAALAEEAKGPEDVARYRDLEHTYRLRAEEERARQIAHLYAPASGHGANA</sequence>
<proteinExistence type="predicted"/>
<organism evidence="1 2">
    <name type="scientific">Terrihabitans soli</name>
    <dbReference type="NCBI Taxonomy" id="708113"/>
    <lineage>
        <taxon>Bacteria</taxon>
        <taxon>Pseudomonadati</taxon>
        <taxon>Pseudomonadota</taxon>
        <taxon>Alphaproteobacteria</taxon>
        <taxon>Hyphomicrobiales</taxon>
        <taxon>Terrihabitans</taxon>
    </lineage>
</organism>
<keyword evidence="2" id="KW-1185">Reference proteome</keyword>
<evidence type="ECO:0000313" key="1">
    <source>
        <dbReference type="EMBL" id="BCJ91697.1"/>
    </source>
</evidence>
<dbReference type="KEGG" id="tso:IZ6_24320"/>
<dbReference type="Proteomes" id="UP000515317">
    <property type="component" value="Chromosome"/>
</dbReference>
<dbReference type="EMBL" id="AP023361">
    <property type="protein sequence ID" value="BCJ91697.1"/>
    <property type="molecule type" value="Genomic_DNA"/>
</dbReference>
<dbReference type="RefSeq" id="WP_222875323.1">
    <property type="nucleotide sequence ID" value="NZ_AP023361.1"/>
</dbReference>
<accession>A0A6S6QUV4</accession>
<gene>
    <name evidence="1" type="ORF">IZ6_24320</name>
</gene>
<name>A0A6S6QUV4_9HYPH</name>
<evidence type="ECO:0000313" key="2">
    <source>
        <dbReference type="Proteomes" id="UP000515317"/>
    </source>
</evidence>
<protein>
    <submittedName>
        <fullName evidence="1">Uncharacterized protein</fullName>
    </submittedName>
</protein>
<reference evidence="1 2" key="1">
    <citation type="submission" date="2020-08" db="EMBL/GenBank/DDBJ databases">
        <title>Genome sequence of Rhizobiales bacterium strain IZ6.</title>
        <authorList>
            <person name="Nakai R."/>
            <person name="Naganuma T."/>
        </authorList>
    </citation>
    <scope>NUCLEOTIDE SEQUENCE [LARGE SCALE GENOMIC DNA]</scope>
    <source>
        <strain evidence="1 2">IZ6</strain>
    </source>
</reference>
<dbReference type="AlphaFoldDB" id="A0A6S6QUV4"/>